<gene>
    <name evidence="2" type="ORF">NLI96_g6288</name>
</gene>
<dbReference type="EMBL" id="JANAWD010000227">
    <property type="protein sequence ID" value="KAJ3483464.1"/>
    <property type="molecule type" value="Genomic_DNA"/>
</dbReference>
<evidence type="ECO:0000313" key="3">
    <source>
        <dbReference type="Proteomes" id="UP001212997"/>
    </source>
</evidence>
<dbReference type="AlphaFoldDB" id="A0AAD5V2Y6"/>
<feature type="compositionally biased region" description="Low complexity" evidence="1">
    <location>
        <begin position="11"/>
        <end position="28"/>
    </location>
</feature>
<feature type="compositionally biased region" description="Basic and acidic residues" evidence="1">
    <location>
        <begin position="135"/>
        <end position="156"/>
    </location>
</feature>
<evidence type="ECO:0000313" key="2">
    <source>
        <dbReference type="EMBL" id="KAJ3483464.1"/>
    </source>
</evidence>
<accession>A0AAD5V2Y6</accession>
<feature type="region of interest" description="Disordered" evidence="1">
    <location>
        <begin position="1"/>
        <end position="156"/>
    </location>
</feature>
<comment type="caution">
    <text evidence="2">The sequence shown here is derived from an EMBL/GenBank/DDBJ whole genome shotgun (WGS) entry which is preliminary data.</text>
</comment>
<evidence type="ECO:0000256" key="1">
    <source>
        <dbReference type="SAM" id="MobiDB-lite"/>
    </source>
</evidence>
<reference evidence="2" key="1">
    <citation type="submission" date="2022-07" db="EMBL/GenBank/DDBJ databases">
        <title>Genome Sequence of Physisporinus lineatus.</title>
        <authorList>
            <person name="Buettner E."/>
        </authorList>
    </citation>
    <scope>NUCLEOTIDE SEQUENCE</scope>
    <source>
        <strain evidence="2">VT162</strain>
    </source>
</reference>
<sequence length="156" mass="17022">MASHQPPIDISTTRTAASSSRLQPSASQLPPPPVADSHPKTFKRLRTSLEQSIRTATKSKSRPGTANTAVEEDGTISQSKMKGKEKASQELAQPAPQPKDKPRSRMLSKVSFRRTGRDSLSPSPAPPPVPTVLNEAKRVERDRDKDPTHQRDILAS</sequence>
<proteinExistence type="predicted"/>
<dbReference type="Proteomes" id="UP001212997">
    <property type="component" value="Unassembled WGS sequence"/>
</dbReference>
<name>A0AAD5V2Y6_9APHY</name>
<feature type="compositionally biased region" description="Basic residues" evidence="1">
    <location>
        <begin position="104"/>
        <end position="114"/>
    </location>
</feature>
<organism evidence="2 3">
    <name type="scientific">Meripilus lineatus</name>
    <dbReference type="NCBI Taxonomy" id="2056292"/>
    <lineage>
        <taxon>Eukaryota</taxon>
        <taxon>Fungi</taxon>
        <taxon>Dikarya</taxon>
        <taxon>Basidiomycota</taxon>
        <taxon>Agaricomycotina</taxon>
        <taxon>Agaricomycetes</taxon>
        <taxon>Polyporales</taxon>
        <taxon>Meripilaceae</taxon>
        <taxon>Meripilus</taxon>
    </lineage>
</organism>
<protein>
    <submittedName>
        <fullName evidence="2">Uncharacterized protein</fullName>
    </submittedName>
</protein>
<feature type="compositionally biased region" description="Polar residues" evidence="1">
    <location>
        <begin position="48"/>
        <end position="68"/>
    </location>
</feature>
<keyword evidence="3" id="KW-1185">Reference proteome</keyword>